<evidence type="ECO:0000313" key="8">
    <source>
        <dbReference type="Proteomes" id="UP000013378"/>
    </source>
</evidence>
<dbReference type="Proteomes" id="UP000013378">
    <property type="component" value="Unassembled WGS sequence"/>
</dbReference>
<evidence type="ECO:0000256" key="4">
    <source>
        <dbReference type="ARBA" id="ARBA00022989"/>
    </source>
</evidence>
<dbReference type="NCBIfam" id="TIGR00704">
    <property type="entry name" value="NaPi_cotrn_rel"/>
    <property type="match status" value="1"/>
</dbReference>
<comment type="caution">
    <text evidence="7">The sequence shown here is derived from an EMBL/GenBank/DDBJ whole genome shotgun (WGS) entry which is preliminary data.</text>
</comment>
<evidence type="ECO:0000256" key="6">
    <source>
        <dbReference type="SAM" id="Phobius"/>
    </source>
</evidence>
<feature type="transmembrane region" description="Helical" evidence="6">
    <location>
        <begin position="6"/>
        <end position="34"/>
    </location>
</feature>
<evidence type="ECO:0000256" key="1">
    <source>
        <dbReference type="ARBA" id="ARBA00004651"/>
    </source>
</evidence>
<dbReference type="GO" id="GO:0005886">
    <property type="term" value="C:plasma membrane"/>
    <property type="evidence" value="ECO:0007669"/>
    <property type="project" value="UniProtKB-SubCell"/>
</dbReference>
<comment type="subcellular location">
    <subcellularLocation>
        <location evidence="1">Cell membrane</location>
        <topology evidence="1">Multi-pass membrane protein</topology>
    </subcellularLocation>
</comment>
<keyword evidence="4 6" id="KW-1133">Transmembrane helix</keyword>
<proteinExistence type="predicted"/>
<keyword evidence="2" id="KW-1003">Cell membrane</keyword>
<dbReference type="GO" id="GO:0005436">
    <property type="term" value="F:sodium:phosphate symporter activity"/>
    <property type="evidence" value="ECO:0007669"/>
    <property type="project" value="InterPro"/>
</dbReference>
<feature type="transmembrane region" description="Helical" evidence="6">
    <location>
        <begin position="116"/>
        <end position="131"/>
    </location>
</feature>
<feature type="transmembrane region" description="Helical" evidence="6">
    <location>
        <begin position="55"/>
        <end position="82"/>
    </location>
</feature>
<reference evidence="7 8" key="1">
    <citation type="journal article" date="2015" name="Geomicrobiol. J.">
        <title>Caldisalinibacter kiritimatiensis gen. nov., sp. nov., a moderately thermohalophilic thiosulfate-reducing bacterium from a hypersaline microbial mat.</title>
        <authorList>
            <person name="Ben Hania W."/>
            <person name="Joseph M."/>
            <person name="Fiebig A."/>
            <person name="Bunk B."/>
            <person name="Klenk H.-P."/>
            <person name="Fardeau M.-L."/>
            <person name="Spring S."/>
        </authorList>
    </citation>
    <scope>NUCLEOTIDE SEQUENCE [LARGE SCALE GENOMIC DNA]</scope>
    <source>
        <strain evidence="7 8">L21-TH-D2</strain>
    </source>
</reference>
<feature type="transmembrane region" description="Helical" evidence="6">
    <location>
        <begin position="88"/>
        <end position="109"/>
    </location>
</feature>
<dbReference type="PANTHER" id="PTHR10010:SF46">
    <property type="entry name" value="SODIUM-DEPENDENT PHOSPHATE TRANSPORT PROTEIN 2B"/>
    <property type="match status" value="1"/>
</dbReference>
<name>R1CS44_9FIRM</name>
<evidence type="ECO:0000256" key="2">
    <source>
        <dbReference type="ARBA" id="ARBA00022475"/>
    </source>
</evidence>
<gene>
    <name evidence="7" type="ORF">L21TH_2508</name>
</gene>
<dbReference type="NCBIfam" id="NF037997">
    <property type="entry name" value="Na_Pi_symport"/>
    <property type="match status" value="1"/>
</dbReference>
<accession>R1CS44</accession>
<feature type="transmembrane region" description="Helical" evidence="6">
    <location>
        <begin position="285"/>
        <end position="307"/>
    </location>
</feature>
<protein>
    <submittedName>
        <fullName evidence="7">Sodium-dependent phosphate transporter</fullName>
    </submittedName>
</protein>
<dbReference type="PATRIC" id="fig|1304284.3.peg.2463"/>
<dbReference type="Pfam" id="PF02690">
    <property type="entry name" value="Na_Pi_cotrans"/>
    <property type="match status" value="2"/>
</dbReference>
<organism evidence="7 8">
    <name type="scientific">Caldisalinibacter kiritimatiensis</name>
    <dbReference type="NCBI Taxonomy" id="1304284"/>
    <lineage>
        <taxon>Bacteria</taxon>
        <taxon>Bacillati</taxon>
        <taxon>Bacillota</taxon>
        <taxon>Tissierellia</taxon>
        <taxon>Tissierellales</taxon>
        <taxon>Thermohalobacteraceae</taxon>
        <taxon>Caldisalinibacter</taxon>
    </lineage>
</organism>
<keyword evidence="8" id="KW-1185">Reference proteome</keyword>
<dbReference type="EMBL" id="ARZA01000269">
    <property type="protein sequence ID" value="EOC99503.1"/>
    <property type="molecule type" value="Genomic_DNA"/>
</dbReference>
<dbReference type="GO" id="GO:0044341">
    <property type="term" value="P:sodium-dependent phosphate transport"/>
    <property type="evidence" value="ECO:0007669"/>
    <property type="project" value="InterPro"/>
</dbReference>
<dbReference type="InterPro" id="IPR004633">
    <property type="entry name" value="NaPi_cotrn-rel/YqeW-like"/>
</dbReference>
<sequence length="316" mass="34251">MSKLSINSYLLTTVMFAFGISLFLIGVYIMSSSFKNIASNKLRQHINKITSNRAFAVIIGIIITSLLQSSSATTIIIISLVHGKLINIYNAAPIIMGANIGTTITGQLISYKNDSMVPYLLIIGFLLFISPRKTSKVLGKVLMGLGLIFCGIEILSYSMSPLKSVDTFLLLINKINKNKLLGVLTGVVTTSIIQSSSTGVAILQLMASKAILPVPTAINIMLGQNIGTCTTTLVGSLATNRIGKQTAIIHLIFNLLGVVIFFYFTDYLFYIVYKLSPADAAKQIANAHTIFNTVTTIILLPFSSLIVKISKFIVKE</sequence>
<keyword evidence="3 6" id="KW-0812">Transmembrane</keyword>
<dbReference type="STRING" id="1304284.L21TH_2508"/>
<dbReference type="AlphaFoldDB" id="R1CS44"/>
<evidence type="ECO:0000313" key="7">
    <source>
        <dbReference type="EMBL" id="EOC99503.1"/>
    </source>
</evidence>
<feature type="transmembrane region" description="Helical" evidence="6">
    <location>
        <begin position="137"/>
        <end position="159"/>
    </location>
</feature>
<keyword evidence="5 6" id="KW-0472">Membrane</keyword>
<dbReference type="eggNOG" id="COG1283">
    <property type="taxonomic scope" value="Bacteria"/>
</dbReference>
<dbReference type="InterPro" id="IPR003841">
    <property type="entry name" value="Na/Pi_transpt"/>
</dbReference>
<evidence type="ECO:0000256" key="3">
    <source>
        <dbReference type="ARBA" id="ARBA00022692"/>
    </source>
</evidence>
<dbReference type="PANTHER" id="PTHR10010">
    <property type="entry name" value="SOLUTE CARRIER FAMILY 34 SODIUM PHOSPHATE , MEMBER 2-RELATED"/>
    <property type="match status" value="1"/>
</dbReference>
<evidence type="ECO:0000256" key="5">
    <source>
        <dbReference type="ARBA" id="ARBA00023136"/>
    </source>
</evidence>
<feature type="transmembrane region" description="Helical" evidence="6">
    <location>
        <begin position="217"/>
        <end position="239"/>
    </location>
</feature>
<feature type="transmembrane region" description="Helical" evidence="6">
    <location>
        <begin position="180"/>
        <end position="205"/>
    </location>
</feature>
<feature type="transmembrane region" description="Helical" evidence="6">
    <location>
        <begin position="251"/>
        <end position="273"/>
    </location>
</feature>